<dbReference type="SUPFAM" id="SSF56672">
    <property type="entry name" value="DNA/RNA polymerases"/>
    <property type="match status" value="1"/>
</dbReference>
<dbReference type="SUPFAM" id="SSF53098">
    <property type="entry name" value="Ribonuclease H-like"/>
    <property type="match status" value="1"/>
</dbReference>
<dbReference type="EMBL" id="QPKB01000009">
    <property type="protein sequence ID" value="RWR92932.1"/>
    <property type="molecule type" value="Genomic_DNA"/>
</dbReference>
<accession>A0A3S3R1F6</accession>
<dbReference type="PANTHER" id="PTHR33116:SF78">
    <property type="entry name" value="OS12G0587133 PROTEIN"/>
    <property type="match status" value="1"/>
</dbReference>
<protein>
    <recommendedName>
        <fullName evidence="2">Reverse transcriptase domain-containing protein</fullName>
    </recommendedName>
</protein>
<organism evidence="3 4">
    <name type="scientific">Cinnamomum micranthum f. kanehirae</name>
    <dbReference type="NCBI Taxonomy" id="337451"/>
    <lineage>
        <taxon>Eukaryota</taxon>
        <taxon>Viridiplantae</taxon>
        <taxon>Streptophyta</taxon>
        <taxon>Embryophyta</taxon>
        <taxon>Tracheophyta</taxon>
        <taxon>Spermatophyta</taxon>
        <taxon>Magnoliopsida</taxon>
        <taxon>Magnoliidae</taxon>
        <taxon>Laurales</taxon>
        <taxon>Lauraceae</taxon>
        <taxon>Cinnamomum</taxon>
    </lineage>
</organism>
<dbReference type="InterPro" id="IPR012337">
    <property type="entry name" value="RNaseH-like_sf"/>
</dbReference>
<dbReference type="GO" id="GO:0004523">
    <property type="term" value="F:RNA-DNA hybrid ribonuclease activity"/>
    <property type="evidence" value="ECO:0007669"/>
    <property type="project" value="InterPro"/>
</dbReference>
<dbReference type="InterPro" id="IPR043502">
    <property type="entry name" value="DNA/RNA_pol_sf"/>
</dbReference>
<name>A0A3S3R1F6_9MAGN</name>
<feature type="region of interest" description="Disordered" evidence="1">
    <location>
        <begin position="1336"/>
        <end position="1376"/>
    </location>
</feature>
<dbReference type="Pfam" id="PF00078">
    <property type="entry name" value="RVT_1"/>
    <property type="match status" value="1"/>
</dbReference>
<comment type="caution">
    <text evidence="3">The sequence shown here is derived from an EMBL/GenBank/DDBJ whole genome shotgun (WGS) entry which is preliminary data.</text>
</comment>
<dbReference type="Pfam" id="PF03372">
    <property type="entry name" value="Exo_endo_phos"/>
    <property type="match status" value="1"/>
</dbReference>
<dbReference type="InterPro" id="IPR036691">
    <property type="entry name" value="Endo/exonu/phosph_ase_sf"/>
</dbReference>
<dbReference type="GO" id="GO:0003676">
    <property type="term" value="F:nucleic acid binding"/>
    <property type="evidence" value="ECO:0007669"/>
    <property type="project" value="InterPro"/>
</dbReference>
<evidence type="ECO:0000259" key="2">
    <source>
        <dbReference type="PROSITE" id="PS50878"/>
    </source>
</evidence>
<dbReference type="InterPro" id="IPR005135">
    <property type="entry name" value="Endo/exonuclease/phosphatase"/>
</dbReference>
<dbReference type="PROSITE" id="PS50878">
    <property type="entry name" value="RT_POL"/>
    <property type="match status" value="1"/>
</dbReference>
<dbReference type="Gene3D" id="3.60.10.10">
    <property type="entry name" value="Endonuclease/exonuclease/phosphatase"/>
    <property type="match status" value="1"/>
</dbReference>
<keyword evidence="4" id="KW-1185">Reference proteome</keyword>
<feature type="domain" description="Reverse transcriptase" evidence="2">
    <location>
        <begin position="481"/>
        <end position="759"/>
    </location>
</feature>
<dbReference type="Gene3D" id="3.30.420.10">
    <property type="entry name" value="Ribonuclease H-like superfamily/Ribonuclease H"/>
    <property type="match status" value="1"/>
</dbReference>
<dbReference type="STRING" id="337451.A0A3S3R1F6"/>
<reference evidence="3 4" key="1">
    <citation type="journal article" date="2019" name="Nat. Plants">
        <title>Stout camphor tree genome fills gaps in understanding of flowering plant genome evolution.</title>
        <authorList>
            <person name="Chaw S.M."/>
            <person name="Liu Y.C."/>
            <person name="Wu Y.W."/>
            <person name="Wang H.Y."/>
            <person name="Lin C.I."/>
            <person name="Wu C.S."/>
            <person name="Ke H.M."/>
            <person name="Chang L.Y."/>
            <person name="Hsu C.Y."/>
            <person name="Yang H.T."/>
            <person name="Sudianto E."/>
            <person name="Hsu M.H."/>
            <person name="Wu K.P."/>
            <person name="Wang L.N."/>
            <person name="Leebens-Mack J.H."/>
            <person name="Tsai I.J."/>
        </authorList>
    </citation>
    <scope>NUCLEOTIDE SEQUENCE [LARGE SCALE GENOMIC DNA]</scope>
    <source>
        <strain evidence="4">cv. Chaw 1501</strain>
        <tissue evidence="3">Young leaves</tissue>
    </source>
</reference>
<dbReference type="CDD" id="cd06222">
    <property type="entry name" value="RNase_H_like"/>
    <property type="match status" value="1"/>
</dbReference>
<dbReference type="InterPro" id="IPR002156">
    <property type="entry name" value="RNaseH_domain"/>
</dbReference>
<dbReference type="PANTHER" id="PTHR33116">
    <property type="entry name" value="REVERSE TRANSCRIPTASE ZINC-BINDING DOMAIN-CONTAINING PROTEIN-RELATED-RELATED"/>
    <property type="match status" value="1"/>
</dbReference>
<dbReference type="InterPro" id="IPR026960">
    <property type="entry name" value="RVT-Znf"/>
</dbReference>
<evidence type="ECO:0000313" key="4">
    <source>
        <dbReference type="Proteomes" id="UP000283530"/>
    </source>
</evidence>
<dbReference type="CDD" id="cd01650">
    <property type="entry name" value="RT_nLTR_like"/>
    <property type="match status" value="1"/>
</dbReference>
<proteinExistence type="predicted"/>
<dbReference type="Proteomes" id="UP000283530">
    <property type="component" value="Unassembled WGS sequence"/>
</dbReference>
<gene>
    <name evidence="3" type="ORF">CKAN_02215900</name>
</gene>
<dbReference type="InterPro" id="IPR000477">
    <property type="entry name" value="RT_dom"/>
</dbReference>
<evidence type="ECO:0000313" key="3">
    <source>
        <dbReference type="EMBL" id="RWR92932.1"/>
    </source>
</evidence>
<feature type="compositionally biased region" description="Low complexity" evidence="1">
    <location>
        <begin position="1352"/>
        <end position="1373"/>
    </location>
</feature>
<dbReference type="OrthoDB" id="1937528at2759"/>
<dbReference type="InterPro" id="IPR036397">
    <property type="entry name" value="RNaseH_sf"/>
</dbReference>
<dbReference type="Pfam" id="PF13456">
    <property type="entry name" value="RVT_3"/>
    <property type="match status" value="1"/>
</dbReference>
<sequence>MIIVSLNVRGIGRPEKRLAIRKLIRKHKIDCLLLQETKVSSNINNVIREIWGNRRCDWSWVPSTGASGGLISIWNEDVLVMEDVVLADRVLAVKVRGVNDGFVWAFANVYGPNVQSERGDFLDFLSNVKSQWPIPWVFCGDFNMVRFPHEKKGRSSTSRSMELFSNFISDNEFIDLPLQGRRYTWSNLRHQAAMSRIDRFLLSKEWDDHFPGTIQIALPRLISDHCPIKLCSNSVDWGPKPFRFENCWLENKEFLVLARSWWNQVEVTGYSGYKLCRKLQVLKDCIKKWNRDVFGRIDESRETFSRLVDDIDREGESRDLRPEEIEARRTATKKIWDLNRWEEISWRQKSRVTWLKEGDKNTSFFHRLASMRSRVNFLGQIRQGGRVLESPSEVKEAVAHYFEDLYSGENVVRPKLDGVSFPSIPQDVQRWLEKEFEEEEVARALEECDGDKAPGPDGFNFSFIKAGWGFLKEDFSDMLSEFHRRRRINREMNATFLTLIPKVPNPVDLRDYRPISLVGCWYKLLAKILANRLKSVLPLIISPFQGAFVAKRQILDGVLIANELIDSRKRSKVDGVLLKIDLEKAYDHVDWNFVDYMLLRFGFGETWRRWIHECISTSSFSVLVNGSPTKLFKGSRGIRQGDPLSPFLFTIVVEALSSLLVKAKEMGVISGFDASRNGEVITHLQFADDTILFSSTKREEILALKRILRCFQLVSGLKVNISKSCLVGVGCSEEITQSLAAMLHCKWGRLPLLYLGLPIGVKSRSKSLWDPVIHKFEMKLSSWKRQYLSLGGRITLIKACLSNIPVYYMSLFKMPKAVVERLDRIRRNFLWEVKWWWRFGDEREALWRKVIADKYGVDNSGWWPNPGHRSRRSSLWGAIASVVDLSSISGEVLSKGVGFVVGDGRALRFWLDDWVGVGPLCEVFPRVFRLVSNKESVVSECYEVRDGCTLWDVTFRRSLRLSENVQYGELLSLLSNVFLCRVSKDFRIWKPSISGEFSVKAFYSALEGNHHPRAPSSLVWMGLVPPRVEAFCWLAMAAKISTADNLRRRGLTSPTINDTCVMCQKEMESVNHLFLHCEFTSSVWGHFIGRCGVDWCCSEKIANVAESWLGGCFVGCGRILWRITLFAILWSIWKERNDRIFRGSSSTSAEFISKITLTIAKWALGRKEFSNFSLHDILINWESCMGCGPIKVRKSILWSPPPIGLFKFNVDGAARGKPGPAGVGGVLRNCNGDVLFMFSKYVGVCDSNEAEVLAILESLRCFSRYYHGDLIVESDSSNTVSWVSNRKAYPWKFQFLFNEIRILSTAINVSFQHKSRSSNMMADALAKQADGIGGVPELRGDASVPGPGTGQVAPAGNAAPPAPAEEAASVPPGGLIEWNRRDTI</sequence>
<dbReference type="InterPro" id="IPR044730">
    <property type="entry name" value="RNase_H-like_dom_plant"/>
</dbReference>
<dbReference type="SUPFAM" id="SSF56219">
    <property type="entry name" value="DNase I-like"/>
    <property type="match status" value="1"/>
</dbReference>
<dbReference type="Pfam" id="PF13966">
    <property type="entry name" value="zf-RVT"/>
    <property type="match status" value="1"/>
</dbReference>
<evidence type="ECO:0000256" key="1">
    <source>
        <dbReference type="SAM" id="MobiDB-lite"/>
    </source>
</evidence>